<dbReference type="InterPro" id="IPR029024">
    <property type="entry name" value="TerB-like"/>
</dbReference>
<dbReference type="SMART" id="SM00271">
    <property type="entry name" value="DnaJ"/>
    <property type="match status" value="1"/>
</dbReference>
<comment type="function">
    <text evidence="2">Regulatory DnaK co-chaperone. Direct interaction between DnaK and DjlA is needed for the induction of the wcaABCDE operon, involved in the synthesis of a colanic acid polysaccharide capsule, possibly through activation of the RcsB/RcsC phosphotransfer signaling pathway. The colanic acid capsule may help the bacterium survive conditions outside the host.</text>
</comment>
<dbReference type="AlphaFoldDB" id="A0A2S0VRN8"/>
<dbReference type="Proteomes" id="UP000244441">
    <property type="component" value="Chromosome"/>
</dbReference>
<comment type="subcellular location">
    <subcellularLocation>
        <location evidence="2">Cell inner membrane</location>
        <topology evidence="2">Single-pass type III membrane protein</topology>
    </subcellularLocation>
</comment>
<evidence type="ECO:0000259" key="4">
    <source>
        <dbReference type="PROSITE" id="PS50076"/>
    </source>
</evidence>
<keyword evidence="2" id="KW-0997">Cell inner membrane</keyword>
<keyword evidence="2 3" id="KW-1133">Transmembrane helix</keyword>
<dbReference type="CDD" id="cd06257">
    <property type="entry name" value="DnaJ"/>
    <property type="match status" value="1"/>
</dbReference>
<gene>
    <name evidence="2" type="primary">djlA</name>
    <name evidence="5" type="ORF">C2869_10760</name>
</gene>
<accession>A0A2S0VRN8</accession>
<evidence type="ECO:0000313" key="5">
    <source>
        <dbReference type="EMBL" id="AWB66885.1"/>
    </source>
</evidence>
<dbReference type="SUPFAM" id="SSF46565">
    <property type="entry name" value="Chaperone J-domain"/>
    <property type="match status" value="1"/>
</dbReference>
<evidence type="ECO:0000313" key="6">
    <source>
        <dbReference type="Proteomes" id="UP000244441"/>
    </source>
</evidence>
<dbReference type="Gene3D" id="1.10.3680.10">
    <property type="entry name" value="TerB-like"/>
    <property type="match status" value="1"/>
</dbReference>
<dbReference type="OrthoDB" id="9782583at2"/>
<evidence type="ECO:0000256" key="1">
    <source>
        <dbReference type="ARBA" id="ARBA00023186"/>
    </source>
</evidence>
<dbReference type="InterPro" id="IPR023749">
    <property type="entry name" value="DjlA"/>
</dbReference>
<dbReference type="GO" id="GO:0051087">
    <property type="term" value="F:protein-folding chaperone binding"/>
    <property type="evidence" value="ECO:0007669"/>
    <property type="project" value="InterPro"/>
</dbReference>
<feature type="domain" description="J" evidence="4">
    <location>
        <begin position="217"/>
        <end position="281"/>
    </location>
</feature>
<feature type="topological domain" description="Cytoplasmic" evidence="2">
    <location>
        <begin position="32"/>
        <end position="282"/>
    </location>
</feature>
<name>A0A2S0VRN8_9ALTE</name>
<dbReference type="EMBL" id="CP026604">
    <property type="protein sequence ID" value="AWB66885.1"/>
    <property type="molecule type" value="Genomic_DNA"/>
</dbReference>
<dbReference type="CDD" id="cd07316">
    <property type="entry name" value="terB_like_DjlA"/>
    <property type="match status" value="1"/>
</dbReference>
<dbReference type="Gene3D" id="1.10.287.110">
    <property type="entry name" value="DnaJ domain"/>
    <property type="match status" value="1"/>
</dbReference>
<dbReference type="InterPro" id="IPR001623">
    <property type="entry name" value="DnaJ_domain"/>
</dbReference>
<keyword evidence="2" id="KW-1003">Cell membrane</keyword>
<comment type="subunit">
    <text evidence="2">Homodimer.</text>
</comment>
<dbReference type="RefSeq" id="WP_108602941.1">
    <property type="nucleotide sequence ID" value="NZ_CP026604.1"/>
</dbReference>
<protein>
    <recommendedName>
        <fullName evidence="2">Co-chaperone protein DjlA</fullName>
    </recommendedName>
</protein>
<dbReference type="KEGG" id="cate:C2869_10760"/>
<keyword evidence="1 2" id="KW-0143">Chaperone</keyword>
<sequence length="282" mass="31385">MQNVWGKVIGLIFGYMFAKIPGAILGVLVGHSFDKGYSSAFNRVGGFASLLRDKNSLKSRALFFHTLFSIMGHIAKSGGRVTEADIALASLLMERLGLSAELKKEAQAAYREGKQSDFPVKETAKEFKRFCAGQAEFIQMYLEIQIQAALINGQLNAKAEDILHTVGKILGYSQDQLHKLISQVIAANRFHQESDRAKRNSHQGTQQPKYNTSALPAAYQMLGLDENCEEKQAKKAYKKLMAQHHPDKLASQGLPEQALQLAKEKAQDIQAAWQLIKEHKGW</sequence>
<dbReference type="PROSITE" id="PS50076">
    <property type="entry name" value="DNAJ_2"/>
    <property type="match status" value="1"/>
</dbReference>
<organism evidence="5 6">
    <name type="scientific">Saccharobesus litoralis</name>
    <dbReference type="NCBI Taxonomy" id="2172099"/>
    <lineage>
        <taxon>Bacteria</taxon>
        <taxon>Pseudomonadati</taxon>
        <taxon>Pseudomonadota</taxon>
        <taxon>Gammaproteobacteria</taxon>
        <taxon>Alteromonadales</taxon>
        <taxon>Alteromonadaceae</taxon>
        <taxon>Saccharobesus</taxon>
    </lineage>
</organism>
<evidence type="ECO:0000256" key="2">
    <source>
        <dbReference type="HAMAP-Rule" id="MF_01153"/>
    </source>
</evidence>
<dbReference type="SUPFAM" id="SSF158682">
    <property type="entry name" value="TerB-like"/>
    <property type="match status" value="1"/>
</dbReference>
<evidence type="ECO:0000256" key="3">
    <source>
        <dbReference type="SAM" id="Phobius"/>
    </source>
</evidence>
<proteinExistence type="inferred from homology"/>
<reference evidence="5 6" key="1">
    <citation type="submission" date="2018-01" db="EMBL/GenBank/DDBJ databases">
        <title>Genome sequence of a Cantenovulum-like bacteria.</title>
        <authorList>
            <person name="Tan W.R."/>
            <person name="Lau N.-S."/>
            <person name="Go F."/>
            <person name="Amirul A.-A.A."/>
        </authorList>
    </citation>
    <scope>NUCLEOTIDE SEQUENCE [LARGE SCALE GENOMIC DNA]</scope>
    <source>
        <strain evidence="5 6">CCB-QB4</strain>
    </source>
</reference>
<dbReference type="PRINTS" id="PR00625">
    <property type="entry name" value="JDOMAIN"/>
</dbReference>
<dbReference type="Pfam" id="PF00226">
    <property type="entry name" value="DnaJ"/>
    <property type="match status" value="1"/>
</dbReference>
<dbReference type="NCBIfam" id="NF006948">
    <property type="entry name" value="PRK09430.1"/>
    <property type="match status" value="1"/>
</dbReference>
<keyword evidence="2 3" id="KW-0472">Membrane</keyword>
<feature type="topological domain" description="Periplasmic" evidence="2">
    <location>
        <begin position="1"/>
        <end position="7"/>
    </location>
</feature>
<dbReference type="HAMAP" id="MF_01153">
    <property type="entry name" value="DjlA"/>
    <property type="match status" value="1"/>
</dbReference>
<feature type="transmembrane region" description="Helical" evidence="3">
    <location>
        <begin position="12"/>
        <end position="33"/>
    </location>
</feature>
<keyword evidence="6" id="KW-1185">Reference proteome</keyword>
<comment type="domain">
    <text evidence="2">The transmembrane domain is a dimerization domain.</text>
</comment>
<dbReference type="InterPro" id="IPR036869">
    <property type="entry name" value="J_dom_sf"/>
</dbReference>
<keyword evidence="2 3" id="KW-0812">Transmembrane</keyword>
<dbReference type="GO" id="GO:0005886">
    <property type="term" value="C:plasma membrane"/>
    <property type="evidence" value="ECO:0007669"/>
    <property type="project" value="UniProtKB-SubCell"/>
</dbReference>